<dbReference type="InterPro" id="IPR001969">
    <property type="entry name" value="Aspartic_peptidase_AS"/>
</dbReference>
<evidence type="ECO:0000313" key="3">
    <source>
        <dbReference type="EMBL" id="CAE7563577.1"/>
    </source>
</evidence>
<feature type="compositionally biased region" description="Basic and acidic residues" evidence="1">
    <location>
        <begin position="2961"/>
        <end position="2971"/>
    </location>
</feature>
<feature type="domain" description="Peptidase A2" evidence="2">
    <location>
        <begin position="322"/>
        <end position="337"/>
    </location>
</feature>
<feature type="region of interest" description="Disordered" evidence="1">
    <location>
        <begin position="2908"/>
        <end position="3125"/>
    </location>
</feature>
<evidence type="ECO:0000259" key="2">
    <source>
        <dbReference type="PROSITE" id="PS50175"/>
    </source>
</evidence>
<evidence type="ECO:0000313" key="4">
    <source>
        <dbReference type="Proteomes" id="UP000601435"/>
    </source>
</evidence>
<feature type="region of interest" description="Disordered" evidence="1">
    <location>
        <begin position="3435"/>
        <end position="3526"/>
    </location>
</feature>
<feature type="region of interest" description="Disordered" evidence="1">
    <location>
        <begin position="901"/>
        <end position="963"/>
    </location>
</feature>
<feature type="compositionally biased region" description="Basic and acidic residues" evidence="1">
    <location>
        <begin position="451"/>
        <end position="464"/>
    </location>
</feature>
<feature type="compositionally biased region" description="Basic and acidic residues" evidence="1">
    <location>
        <begin position="508"/>
        <end position="524"/>
    </location>
</feature>
<keyword evidence="4" id="KW-1185">Reference proteome</keyword>
<feature type="non-terminal residue" evidence="3">
    <location>
        <position position="3625"/>
    </location>
</feature>
<reference evidence="3" key="1">
    <citation type="submission" date="2021-02" db="EMBL/GenBank/DDBJ databases">
        <authorList>
            <person name="Dougan E. K."/>
            <person name="Rhodes N."/>
            <person name="Thang M."/>
            <person name="Chan C."/>
        </authorList>
    </citation>
    <scope>NUCLEOTIDE SEQUENCE</scope>
</reference>
<comment type="caution">
    <text evidence="3">The sequence shown here is derived from an EMBL/GenBank/DDBJ whole genome shotgun (WGS) entry which is preliminary data.</text>
</comment>
<feature type="region of interest" description="Disordered" evidence="1">
    <location>
        <begin position="3555"/>
        <end position="3576"/>
    </location>
</feature>
<dbReference type="PROSITE" id="PS50175">
    <property type="entry name" value="ASP_PROT_RETROV"/>
    <property type="match status" value="1"/>
</dbReference>
<dbReference type="GO" id="GO:0004190">
    <property type="term" value="F:aspartic-type endopeptidase activity"/>
    <property type="evidence" value="ECO:0007669"/>
    <property type="project" value="InterPro"/>
</dbReference>
<feature type="region of interest" description="Disordered" evidence="1">
    <location>
        <begin position="494"/>
        <end position="560"/>
    </location>
</feature>
<organism evidence="3 4">
    <name type="scientific">Symbiodinium necroappetens</name>
    <dbReference type="NCBI Taxonomy" id="1628268"/>
    <lineage>
        <taxon>Eukaryota</taxon>
        <taxon>Sar</taxon>
        <taxon>Alveolata</taxon>
        <taxon>Dinophyceae</taxon>
        <taxon>Suessiales</taxon>
        <taxon>Symbiodiniaceae</taxon>
        <taxon>Symbiodinium</taxon>
    </lineage>
</organism>
<feature type="compositionally biased region" description="Basic and acidic residues" evidence="1">
    <location>
        <begin position="941"/>
        <end position="953"/>
    </location>
</feature>
<feature type="compositionally biased region" description="Basic residues" evidence="1">
    <location>
        <begin position="3614"/>
        <end position="3625"/>
    </location>
</feature>
<sequence>VVMAGTAAAYILGTPGTSNLSSSPEAVCLTHVGVVKGTKYLDSLLTHEFQNNPGVHLKHLQVASLRPYLSNARTAWFLIEMLRHFTWAPKEVSPKSAVSIWKRYPAATGCYVPLMYRSTNGLQRLKTAKDREDIANRALKLLMRADLLTPDTMPTLQEAVECVSLGLCNVSNYSQAQGILERDPHCKKYRDDLIFQSSPALAHMLLAAFDVPEVVPQDGDSLEAVIMEAERRFSEVLTGRKAIALTLPHALPPQLNQLNMPGVPQEQFQEVLAALNASQTVVLRNGPSAQGADIIVLRRFGGGRGTAQGSHDPSDEETATNTQIILDTGADASMVPESLRELGAAVPSNSCPPRLCDAQGNAIPTHSLRQYEFWLRNAEGNAYCIREVCVVGRVKVPLLAVGKLFRKGWSLVHKDAGLSLEEPYGLHHTPVKFKNNSLAVAGDIRALDHRAAARAQGDPHRGDAEACGQGGDARAGRRHQVYTARASHLLDARPWYGASPSFSPSPAERPDRAEGSDRRQESGARRQSLAAEEISGGAGEDAATSPPSLQKRAPAGLPGDADVEFSVRMVETVDLGEPNPQEQADPDLCYGRQGRLPLCAPAGIQSNGSITVLFGSGVPLQRPLRAGQATQGEGDPGKGADDMFATDATDLNPREATTYRTMLGKVLYMSNERPDAQAVIQNLSSRAAKPTAKAMKLIKHLVGYLWGTRGYGVTFAWPQVVTLTQATSKRFSAQTLGMDNPEGSPTGDEEHLQTSCLWIQQWVAARTPRVAAVPTQFDPSDMGTKSLQQRRLRMLCFMAGMVDDRGNRIGQEKRAEALGRDVLGRSGGDLMVRMVQALMVMTMQGCSGYVEGPNVTDFEALLFYFLEVFYNNPAFFLAATLVYLLVTSQWNLNFSVSSRGPACSDAATQTESNKADKETETERNPDNKPRETRPKGAKPNEQLEPKTVSHTEEPELSQEPETLEEAKRRLHETLTYEDLFEPKTGLGPAAATFSATAASYQKWEGGMQPVLRGPLDPYCEGQDIQDRLCCAWAAWVTTTVYSNAIQTYFEAQVTRDCFFQRLRQLMAWPATCALLPPPRSNQLVWDTVREEETLKLMEMQLSSSVSLLQEPVERPLSRYLHKEDSYYNRVVPDWDLQIKTLEQQYLYEGDFSLLIKEVTEEGAIVQDVTTGVFGFLPEANFGSFGTDVLPGDVVNGAKCTYLDNTIIQSPDPSVLRLQTGVVFEWDEAAGEGFIIPSEEQDAFNMIRALRRDIRWHDSRRLFPGQFVQFETALPHEVPVTSEENPRAPLALRVRGLEVRFSLEDAYELIPEGAAEPLVLEADKAPYKLPEISEADHGDDGDGRSLTDLKDVSHSAMDIAKKEMAAQRDAFPVSPARPELASKKKVHPLLQRFAEEEPLLAEAESPSWMWQPHLEYLKEERYDPIVPIQLRKMPVKPKRIRILSHEVALERGDTWQEAAQRRGLRLWDKQKPPGRKQQEYLSQKLHLEKTRAKAERIRRRKLELAAFEKQQKEGGIEDPDETRDRTAFLVATHDVGGPFKQTYAHIGKRPTSSQKNWPEEIVFVKEIGVSFRIGGTSCIKHSDQGRREIEAQFHVLNPQSQPIQGLRCARQWKNVFISKVFRGVQQLPGQACPEAGWMRTGSVVFISYLTQILQATFYLKFPVANFGNDGVPARDALASFMSTLAAAPLAQEFCLFCFFCLGFALCRTTAMKQLLGTRRHRVTLEQLQTMLAQQRHEEVLDAWPLLDEFTSQALSAVLTALVVLNRPEDVGLFLSKAATNLAHLRPSLFACIRGLVDLQSQVPVECLSQALRDVFQQSLAALDHRASLELLVAFANTNDAEYAEEMASHLAGTEQTLPCDISVSVVQGFLSCGNLPAALHHLPAVLAQPGLSTATKEQMLAQIAAAVEEDCSLQPGRPSASAFLDSLEGQGIQCQEAEACVLRGATVSALYQRVRMALTLRGVAVEVRNPQLSLFQAWTCQDACAITGTTTSGGEEDFDPGLPSKPVGEQLLMRLLLGQLQRLLEQGQRPRGTVVDTKATGRPEKLGGMLEDTSRSWQQWNYRLELWLTSQFPETRDILTWARTQDDEITAAALRAQMVTGVTPEKVQEFNRQLETWNHDGGYSRGYHYEFQPWLWGGYVSQASRLQSRLHATDMVTSFRWLWALVSTKAVPDGKQKNLIPAIERCEDQHRRYAARRDCTALTERQKMVSLLGLVPNELQNHLELNLPRLSTSQLLRREIVTFAENRRAADDSGAGHLLKATLEQEDAEEGVDEPEQEAEEEAVVGFIGMLEAVVGFIGMLEGGPRTFTLAPDKSRLAAKVKRLYLTMGGDKNNLEMEYSSGSAWLTRGEQSVKVCSATASRPPGGEEAGPGWVDLGAIAQALRCTKDAVAKEWTPLKGENLQHTFETLTWNVGGLSADRVLEVLEHFRGSSELQHIEFVMIQEIITEAGLGVTHAPDEGKRYWSGCFPKTPNSHRRPITLSSTFLKWAAQLLLHRAGEKVRHGGEGLQWARRGRQGVELVAILRRIVQMSRDWGVKTWIVKLDIRKAFDSVWQHSLSELVAARVGGIASPRFPVDAQPQGGDQPWEALLWLSLLETRSLNVAVGDVITPVAQSNGIRQGSPDSPDLFGAIIAKDLHAALQKAPMQPPDPQGGPHPPKRGDRSFGTLGRGIGAGETFTIRGETVASQPVQTIVPALGTPLTFGDQTAAIVAEMARRGRAAFAKHKKVLTARASLKPRIIAHMSLVRGAALYASETWPAHQHLLRAANSIQATHYRQMMHLNRQATESWGEWHVRSLRIARARMHREGMQRWSTFILQRIWSLWGHMARGGDTVTDMISWKDLRFWRAEQQKPASIRVRHAGRFNPGGDIERAIESIAGTSWGEVAQQRQETSVPYRFGVQKARRHNLMHTRWGGPAPIPAEPTHHPEAASSGDPQPTAARGTYPPMETTQPTATATNPPQPTKEEDREHKPDPAAAATQRHRTRGPARSSAPRYQLYHRQPNTYAANRKCPPRVEASYSEAHQTDDWQPSQWQDNSGSSYQAPAGDPTQAQPSSRGSQLPSGGDQQRPLNTDPLWDGRTLRLSARPQSGGWVDHVRDGRQLGRRNDPTPQPAPPPGPPHTPHQGEHTDLMQRHSYCHTPNTAAAVTAAQQALQAANRRGETEALALQQQIQLIHDVAEELGGDPGAAITTICDVLARQVSLLAPTRALPETCKTSRKRALTEPNVLTEALSLTSRFSFSGGASLTAEERAQDMAFPIRVLEAGQSQLMEPMPADVGEPAIQHAERCLRKARELATQLRDRAIRGEPWWDLPMAIWEQLRRNTAPAAYLIERRGDAFLDTGRQVRARASEAARGSRDAMPRAHPSDAIALADQGEEAEARTSTTATAYLLLAEAAQAFSALVPQLGGEQAAIAAQMLHAVEHVRQAIFGGVVAVHDETQTEDPEDSQRTLPALQNDHGDEVGGNTEVQTEPLPTQNDFDGENTVTRQGGEAPDYSLGSDMPGTETEDEAFGLDRRRRTTTTGEGNAPWTTLVGITASQAAPHITASLEADIQALGRPTQEGVAPPGGSPEADNTLPPTLPWAEQWQTQLGEANSDDLGVYYQRGDSEETEVSGESHRRRRLHAAGLD</sequence>
<feature type="region of interest" description="Disordered" evidence="1">
    <location>
        <begin position="451"/>
        <end position="476"/>
    </location>
</feature>
<feature type="compositionally biased region" description="Polar residues" evidence="1">
    <location>
        <begin position="3025"/>
        <end position="3040"/>
    </location>
</feature>
<feature type="compositionally biased region" description="Low complexity" evidence="1">
    <location>
        <begin position="2943"/>
        <end position="2956"/>
    </location>
</feature>
<feature type="compositionally biased region" description="Pro residues" evidence="1">
    <location>
        <begin position="3107"/>
        <end position="3119"/>
    </location>
</feature>
<gene>
    <name evidence="3" type="ORF">SNEC2469_LOCUS16306</name>
</gene>
<feature type="region of interest" description="Disordered" evidence="1">
    <location>
        <begin position="3588"/>
        <end position="3625"/>
    </location>
</feature>
<feature type="compositionally biased region" description="Polar residues" evidence="1">
    <location>
        <begin position="3463"/>
        <end position="3484"/>
    </location>
</feature>
<dbReference type="InterPro" id="IPR001995">
    <property type="entry name" value="Peptidase_A2_cat"/>
</dbReference>
<feature type="region of interest" description="Disordered" evidence="1">
    <location>
        <begin position="2642"/>
        <end position="2665"/>
    </location>
</feature>
<feature type="compositionally biased region" description="Basic and acidic residues" evidence="1">
    <location>
        <begin position="3092"/>
        <end position="3105"/>
    </location>
</feature>
<feature type="compositionally biased region" description="Pro residues" evidence="1">
    <location>
        <begin position="2644"/>
        <end position="2654"/>
    </location>
</feature>
<dbReference type="PROSITE" id="PS00141">
    <property type="entry name" value="ASP_PROTEASE"/>
    <property type="match status" value="1"/>
</dbReference>
<dbReference type="GO" id="GO:0006508">
    <property type="term" value="P:proteolysis"/>
    <property type="evidence" value="ECO:0007669"/>
    <property type="project" value="InterPro"/>
</dbReference>
<feature type="compositionally biased region" description="Polar residues" evidence="1">
    <location>
        <begin position="3047"/>
        <end position="3068"/>
    </location>
</feature>
<proteinExistence type="predicted"/>
<dbReference type="Proteomes" id="UP000601435">
    <property type="component" value="Unassembled WGS sequence"/>
</dbReference>
<accession>A0A812UFR6</accession>
<name>A0A812UFR6_9DINO</name>
<dbReference type="EMBL" id="CAJNJA010026708">
    <property type="protein sequence ID" value="CAE7563577.1"/>
    <property type="molecule type" value="Genomic_DNA"/>
</dbReference>
<feature type="compositionally biased region" description="Acidic residues" evidence="1">
    <location>
        <begin position="954"/>
        <end position="963"/>
    </location>
</feature>
<evidence type="ECO:0000256" key="1">
    <source>
        <dbReference type="SAM" id="MobiDB-lite"/>
    </source>
</evidence>
<feature type="compositionally biased region" description="Basic and acidic residues" evidence="1">
    <location>
        <begin position="913"/>
        <end position="934"/>
    </location>
</feature>
<protein>
    <recommendedName>
        <fullName evidence="2">Peptidase A2 domain-containing protein</fullName>
    </recommendedName>
</protein>
<dbReference type="OrthoDB" id="433929at2759"/>